<name>A0A0N1I8F6_LEPSE</name>
<keyword evidence="4" id="KW-1185">Reference proteome</keyword>
<keyword evidence="2" id="KW-0472">Membrane</keyword>
<feature type="transmembrane region" description="Helical" evidence="2">
    <location>
        <begin position="303"/>
        <end position="322"/>
    </location>
</feature>
<gene>
    <name evidence="3" type="ORF">ABL78_0723</name>
</gene>
<proteinExistence type="predicted"/>
<evidence type="ECO:0008006" key="5">
    <source>
        <dbReference type="Google" id="ProtNLM"/>
    </source>
</evidence>
<keyword evidence="2" id="KW-1133">Transmembrane helix</keyword>
<feature type="transmembrane region" description="Helical" evidence="2">
    <location>
        <begin position="378"/>
        <end position="397"/>
    </location>
</feature>
<dbReference type="OrthoDB" id="271987at2759"/>
<feature type="transmembrane region" description="Helical" evidence="2">
    <location>
        <begin position="134"/>
        <end position="156"/>
    </location>
</feature>
<sequence>MNANSIIVFEVTPAASANPELPGLLKDTHECSAVLDPLRGGMHGLESRSARLSIVRASGANGATCSFPLTVSLVKGSGKHVSTIVVDDANSMFFKSVAFDVDRAESWPMTVTFSSQCTLYFILLVERYGAINLWYVWIPTTVYTAFVVAVFLPVVVLRRQLPVHIAGLYLFLVFFGFLGSTIGLVVELLQWQSSLGRMFPFPPSVTLYSCVSVLYMLLFFPILFRQGDNTVLFMGATRLFTYGLNCALCVGYWIAGYLVLGSLAIFQLIVTNFIITWYYAYVTVHLRRAARGASSLPKFSNNFVFIWFAPATPFACCALMYYDLYLLTQGDIKKDASFIRMRDVVRVYNAQMSIPLLFFQNVYGVALLATATAFHMPFAVLLFVALLFWIVHAIYVIEQYCKEWSRWCRNGVSFGVYGAISLSAVMNKLLSGRIGEGGTPPVSLQAFSSAANPSPGSVRRRGRASQYEDDLAEYRNSRLSLSVTSDDDSSDERLERRSRRPVPDQSAVFSTPSRQAINDALEYWPTSVER</sequence>
<accession>A0A0N1I8F6</accession>
<dbReference type="Proteomes" id="UP000038009">
    <property type="component" value="Unassembled WGS sequence"/>
</dbReference>
<keyword evidence="2" id="KW-0812">Transmembrane</keyword>
<feature type="region of interest" description="Disordered" evidence="1">
    <location>
        <begin position="480"/>
        <end position="512"/>
    </location>
</feature>
<comment type="caution">
    <text evidence="3">The sequence shown here is derived from an EMBL/GenBank/DDBJ whole genome shotgun (WGS) entry which is preliminary data.</text>
</comment>
<reference evidence="3 4" key="1">
    <citation type="journal article" date="2015" name="PLoS Pathog.">
        <title>Leptomonas seymouri: Adaptations to the Dixenous Life Cycle Analyzed by Genome Sequencing, Transcriptome Profiling and Co-infection with Leishmania donovani.</title>
        <authorList>
            <person name="Kraeva N."/>
            <person name="Butenko A."/>
            <person name="Hlavacova J."/>
            <person name="Kostygov A."/>
            <person name="Myskova J."/>
            <person name="Grybchuk D."/>
            <person name="Lestinova T."/>
            <person name="Votypka J."/>
            <person name="Volf P."/>
            <person name="Opperdoes F."/>
            <person name="Flegontov P."/>
            <person name="Lukes J."/>
            <person name="Yurchenko V."/>
        </authorList>
    </citation>
    <scope>NUCLEOTIDE SEQUENCE [LARGE SCALE GENOMIC DNA]</scope>
    <source>
        <strain evidence="3 4">ATCC 30220</strain>
    </source>
</reference>
<dbReference type="OMA" id="PFACCAL"/>
<evidence type="ECO:0000313" key="4">
    <source>
        <dbReference type="Proteomes" id="UP000038009"/>
    </source>
</evidence>
<dbReference type="AlphaFoldDB" id="A0A0N1I8F6"/>
<evidence type="ECO:0000313" key="3">
    <source>
        <dbReference type="EMBL" id="KPI90205.1"/>
    </source>
</evidence>
<evidence type="ECO:0000256" key="2">
    <source>
        <dbReference type="SAM" id="Phobius"/>
    </source>
</evidence>
<organism evidence="3 4">
    <name type="scientific">Leptomonas seymouri</name>
    <dbReference type="NCBI Taxonomy" id="5684"/>
    <lineage>
        <taxon>Eukaryota</taxon>
        <taxon>Discoba</taxon>
        <taxon>Euglenozoa</taxon>
        <taxon>Kinetoplastea</taxon>
        <taxon>Metakinetoplastina</taxon>
        <taxon>Trypanosomatida</taxon>
        <taxon>Trypanosomatidae</taxon>
        <taxon>Leishmaniinae</taxon>
        <taxon>Leptomonas</taxon>
    </lineage>
</organism>
<feature type="transmembrane region" description="Helical" evidence="2">
    <location>
        <begin position="168"/>
        <end position="186"/>
    </location>
</feature>
<feature type="transmembrane region" description="Helical" evidence="2">
    <location>
        <begin position="206"/>
        <end position="224"/>
    </location>
</feature>
<feature type="transmembrane region" description="Helical" evidence="2">
    <location>
        <begin position="352"/>
        <end position="371"/>
    </location>
</feature>
<dbReference type="EMBL" id="LJSK01000009">
    <property type="protein sequence ID" value="KPI90205.1"/>
    <property type="molecule type" value="Genomic_DNA"/>
</dbReference>
<dbReference type="VEuPathDB" id="TriTrypDB:Lsey_0009_0540"/>
<protein>
    <recommendedName>
        <fullName evidence="5">Transmembrane protein</fullName>
    </recommendedName>
</protein>
<evidence type="ECO:0000256" key="1">
    <source>
        <dbReference type="SAM" id="MobiDB-lite"/>
    </source>
</evidence>